<dbReference type="Proteomes" id="UP000010384">
    <property type="component" value="Plasmid pCHRO.01"/>
</dbReference>
<dbReference type="KEGG" id="cthe:Chro_5866"/>
<feature type="compositionally biased region" description="Low complexity" evidence="1">
    <location>
        <begin position="143"/>
        <end position="153"/>
    </location>
</feature>
<feature type="region of interest" description="Disordered" evidence="1">
    <location>
        <begin position="141"/>
        <end position="184"/>
    </location>
</feature>
<dbReference type="EMBL" id="CP003598">
    <property type="protein sequence ID" value="AFY91204.1"/>
    <property type="molecule type" value="Genomic_DNA"/>
</dbReference>
<keyword evidence="3" id="KW-1185">Reference proteome</keyword>
<name>K9UAE3_CHRTP</name>
<dbReference type="RefSeq" id="WP_015163141.1">
    <property type="nucleotide sequence ID" value="NC_019699.1"/>
</dbReference>
<protein>
    <submittedName>
        <fullName evidence="2">Uncharacterized protein</fullName>
    </submittedName>
</protein>
<evidence type="ECO:0000256" key="1">
    <source>
        <dbReference type="SAM" id="MobiDB-lite"/>
    </source>
</evidence>
<accession>K9UAE3</accession>
<keyword evidence="2" id="KW-0614">Plasmid</keyword>
<feature type="compositionally biased region" description="Low complexity" evidence="1">
    <location>
        <begin position="10"/>
        <end position="21"/>
    </location>
</feature>
<geneLocation type="plasmid" evidence="2 3">
    <name>pCHRO.01</name>
</geneLocation>
<evidence type="ECO:0000313" key="2">
    <source>
        <dbReference type="EMBL" id="AFY91204.1"/>
    </source>
</evidence>
<organism evidence="2 3">
    <name type="scientific">Chroococcidiopsis thermalis (strain PCC 7203)</name>
    <dbReference type="NCBI Taxonomy" id="251229"/>
    <lineage>
        <taxon>Bacteria</taxon>
        <taxon>Bacillati</taxon>
        <taxon>Cyanobacteriota</taxon>
        <taxon>Cyanophyceae</taxon>
        <taxon>Chroococcidiopsidales</taxon>
        <taxon>Chroococcidiopsidaceae</taxon>
        <taxon>Chroococcidiopsis</taxon>
    </lineage>
</organism>
<evidence type="ECO:0000313" key="3">
    <source>
        <dbReference type="Proteomes" id="UP000010384"/>
    </source>
</evidence>
<reference evidence="2 3" key="1">
    <citation type="submission" date="2012-06" db="EMBL/GenBank/DDBJ databases">
        <title>Finished plasmid 1 of genome of Chroococcidiopsis thermalis PCC 7203.</title>
        <authorList>
            <consortium name="US DOE Joint Genome Institute"/>
            <person name="Gugger M."/>
            <person name="Coursin T."/>
            <person name="Rippka R."/>
            <person name="Tandeau De Marsac N."/>
            <person name="Huntemann M."/>
            <person name="Wei C.-L."/>
            <person name="Han J."/>
            <person name="Detter J.C."/>
            <person name="Han C."/>
            <person name="Tapia R."/>
            <person name="Davenport K."/>
            <person name="Daligault H."/>
            <person name="Erkkila T."/>
            <person name="Gu W."/>
            <person name="Munk A.C.C."/>
            <person name="Teshima H."/>
            <person name="Xu Y."/>
            <person name="Chain P."/>
            <person name="Chen A."/>
            <person name="Krypides N."/>
            <person name="Mavromatis K."/>
            <person name="Markowitz V."/>
            <person name="Szeto E."/>
            <person name="Ivanova N."/>
            <person name="Mikhailova N."/>
            <person name="Ovchinnikova G."/>
            <person name="Pagani I."/>
            <person name="Pati A."/>
            <person name="Goodwin L."/>
            <person name="Peters L."/>
            <person name="Pitluck S."/>
            <person name="Woyke T."/>
            <person name="Kerfeld C."/>
        </authorList>
    </citation>
    <scope>NUCLEOTIDE SEQUENCE [LARGE SCALE GENOMIC DNA]</scope>
    <source>
        <strain evidence="2 3">PCC 7203</strain>
        <plasmid evidence="2 3">pCHRO.01</plasmid>
    </source>
</reference>
<gene>
    <name evidence="2" type="ORF">Chro_5866</name>
</gene>
<dbReference type="HOGENOM" id="CLU_1465748_0_0_3"/>
<sequence length="184" mass="19848">MTALTHNKQSAGSSASSSAHSTADDTEQLAQLNLDDDDEESSDGIAPSSSLNTIAATPLSKTDTEITESESSLQDKFDFDKTTIVVNLQILPLHENERKLLIAVGIADEPPLLFGSTFSALEASSLPLLQAIEKLKENLPQMQARSSSRQQSQPKQVPTRQVVVPDLPQAPVARPSDLNQLKLF</sequence>
<proteinExistence type="predicted"/>
<dbReference type="AlphaFoldDB" id="K9UAE3"/>
<dbReference type="InParanoid" id="K9UAE3"/>
<feature type="region of interest" description="Disordered" evidence="1">
    <location>
        <begin position="1"/>
        <end position="55"/>
    </location>
</feature>